<gene>
    <name evidence="10" type="ORF">S01H1_28704</name>
</gene>
<reference evidence="10" key="1">
    <citation type="journal article" date="2014" name="Front. Microbiol.">
        <title>High frequency of phylogenetically diverse reductive dehalogenase-homologous genes in deep subseafloor sedimentary metagenomes.</title>
        <authorList>
            <person name="Kawai M."/>
            <person name="Futagami T."/>
            <person name="Toyoda A."/>
            <person name="Takaki Y."/>
            <person name="Nishi S."/>
            <person name="Hori S."/>
            <person name="Arai W."/>
            <person name="Tsubouchi T."/>
            <person name="Morono Y."/>
            <person name="Uchiyama I."/>
            <person name="Ito T."/>
            <person name="Fujiyama A."/>
            <person name="Inagaki F."/>
            <person name="Takami H."/>
        </authorList>
    </citation>
    <scope>NUCLEOTIDE SEQUENCE</scope>
    <source>
        <strain evidence="10">Expedition CK06-06</strain>
    </source>
</reference>
<feature type="non-terminal residue" evidence="10">
    <location>
        <position position="118"/>
    </location>
</feature>
<evidence type="ECO:0000256" key="2">
    <source>
        <dbReference type="ARBA" id="ARBA00011738"/>
    </source>
</evidence>
<dbReference type="InterPro" id="IPR046346">
    <property type="entry name" value="Aminoacid_DH-like_N_sf"/>
</dbReference>
<keyword evidence="5" id="KW-0378">Hydrolase</keyword>
<evidence type="ECO:0000313" key="10">
    <source>
        <dbReference type="EMBL" id="GAF86143.1"/>
    </source>
</evidence>
<evidence type="ECO:0000256" key="1">
    <source>
        <dbReference type="ARBA" id="ARBA00004777"/>
    </source>
</evidence>
<feature type="domain" description="Tetrahydrofolate dehydrogenase/cyclohydrolase catalytic" evidence="9">
    <location>
        <begin position="4"/>
        <end position="115"/>
    </location>
</feature>
<dbReference type="EC" id="3.5.4.9" evidence="3"/>
<dbReference type="InterPro" id="IPR000672">
    <property type="entry name" value="THF_DH/CycHdrlase"/>
</dbReference>
<keyword evidence="6" id="KW-0521">NADP</keyword>
<keyword evidence="7" id="KW-0560">Oxidoreductase</keyword>
<evidence type="ECO:0000259" key="9">
    <source>
        <dbReference type="Pfam" id="PF00763"/>
    </source>
</evidence>
<keyword evidence="4" id="KW-0554">One-carbon metabolism</keyword>
<dbReference type="GO" id="GO:0004477">
    <property type="term" value="F:methenyltetrahydrofolate cyclohydrolase activity"/>
    <property type="evidence" value="ECO:0007669"/>
    <property type="project" value="UniProtKB-EC"/>
</dbReference>
<dbReference type="PANTHER" id="PTHR48099:SF5">
    <property type="entry name" value="C-1-TETRAHYDROFOLATE SYNTHASE, CYTOPLASMIC"/>
    <property type="match status" value="1"/>
</dbReference>
<proteinExistence type="predicted"/>
<evidence type="ECO:0000256" key="5">
    <source>
        <dbReference type="ARBA" id="ARBA00022801"/>
    </source>
</evidence>
<dbReference type="GO" id="GO:0004488">
    <property type="term" value="F:methylenetetrahydrofolate dehydrogenase (NADP+) activity"/>
    <property type="evidence" value="ECO:0007669"/>
    <property type="project" value="InterPro"/>
</dbReference>
<dbReference type="PROSITE" id="PS00766">
    <property type="entry name" value="THF_DHG_CYH_1"/>
    <property type="match status" value="1"/>
</dbReference>
<accession>X0SY58</accession>
<dbReference type="EMBL" id="BARS01017557">
    <property type="protein sequence ID" value="GAF86143.1"/>
    <property type="molecule type" value="Genomic_DNA"/>
</dbReference>
<comment type="subunit">
    <text evidence="2">Homodimer.</text>
</comment>
<comment type="caution">
    <text evidence="10">The sequence shown here is derived from an EMBL/GenBank/DDBJ whole genome shotgun (WGS) entry which is preliminary data.</text>
</comment>
<dbReference type="Gene3D" id="3.40.50.10860">
    <property type="entry name" value="Leucine Dehydrogenase, chain A, domain 1"/>
    <property type="match status" value="1"/>
</dbReference>
<dbReference type="InterPro" id="IPR020867">
    <property type="entry name" value="THF_DH/CycHdrlase_CS"/>
</dbReference>
<dbReference type="SUPFAM" id="SSF53223">
    <property type="entry name" value="Aminoacid dehydrogenase-like, N-terminal domain"/>
    <property type="match status" value="1"/>
</dbReference>
<protein>
    <recommendedName>
        <fullName evidence="3">methenyltetrahydrofolate cyclohydrolase</fullName>
        <ecNumber evidence="3">3.5.4.9</ecNumber>
    </recommendedName>
</protein>
<evidence type="ECO:0000256" key="3">
    <source>
        <dbReference type="ARBA" id="ARBA00012776"/>
    </source>
</evidence>
<keyword evidence="8" id="KW-0511">Multifunctional enzyme</keyword>
<evidence type="ECO:0000256" key="8">
    <source>
        <dbReference type="ARBA" id="ARBA00023268"/>
    </source>
</evidence>
<dbReference type="Pfam" id="PF00763">
    <property type="entry name" value="THF_DHG_CYH"/>
    <property type="match status" value="1"/>
</dbReference>
<sequence length="118" mass="13274">MKIINGKKIADRILADLKEKIEKEKLKPCLAVILVGDESALRLYVQKKEEAGQKIGIEIKKYNLSKQTSEKEILEIIDSLNQDSQINGILVQLPLPNHLATDKIIQAIRPDKDVDGFV</sequence>
<dbReference type="FunFam" id="3.40.50.10860:FF:000005">
    <property type="entry name" value="C-1-tetrahydrofolate synthase, cytoplasmic, putative"/>
    <property type="match status" value="1"/>
</dbReference>
<evidence type="ECO:0000256" key="7">
    <source>
        <dbReference type="ARBA" id="ARBA00023002"/>
    </source>
</evidence>
<dbReference type="InterPro" id="IPR020630">
    <property type="entry name" value="THF_DH/CycHdrlase_cat_dom"/>
</dbReference>
<evidence type="ECO:0000256" key="4">
    <source>
        <dbReference type="ARBA" id="ARBA00022563"/>
    </source>
</evidence>
<dbReference type="AlphaFoldDB" id="X0SY58"/>
<organism evidence="10">
    <name type="scientific">marine sediment metagenome</name>
    <dbReference type="NCBI Taxonomy" id="412755"/>
    <lineage>
        <taxon>unclassified sequences</taxon>
        <taxon>metagenomes</taxon>
        <taxon>ecological metagenomes</taxon>
    </lineage>
</organism>
<name>X0SY58_9ZZZZ</name>
<comment type="pathway">
    <text evidence="1">One-carbon metabolism; tetrahydrofolate interconversion.</text>
</comment>
<evidence type="ECO:0000256" key="6">
    <source>
        <dbReference type="ARBA" id="ARBA00022857"/>
    </source>
</evidence>
<dbReference type="GO" id="GO:0005829">
    <property type="term" value="C:cytosol"/>
    <property type="evidence" value="ECO:0007669"/>
    <property type="project" value="TreeGrafter"/>
</dbReference>
<dbReference type="GO" id="GO:0035999">
    <property type="term" value="P:tetrahydrofolate interconversion"/>
    <property type="evidence" value="ECO:0007669"/>
    <property type="project" value="TreeGrafter"/>
</dbReference>
<dbReference type="PANTHER" id="PTHR48099">
    <property type="entry name" value="C-1-TETRAHYDROFOLATE SYNTHASE, CYTOPLASMIC-RELATED"/>
    <property type="match status" value="1"/>
</dbReference>
<dbReference type="PRINTS" id="PR00085">
    <property type="entry name" value="THFDHDRGNASE"/>
</dbReference>